<name>A0AA97DAC4_9FIRM</name>
<protein>
    <submittedName>
        <fullName evidence="4">Cobyrinic acid a,c-diamide synthase</fullName>
    </submittedName>
</protein>
<dbReference type="GO" id="GO:0042242">
    <property type="term" value="F:cobyrinic acid a,c-diamide synthase activity"/>
    <property type="evidence" value="ECO:0007669"/>
    <property type="project" value="InterPro"/>
</dbReference>
<evidence type="ECO:0000256" key="1">
    <source>
        <dbReference type="ARBA" id="ARBA00022962"/>
    </source>
</evidence>
<keyword evidence="5" id="KW-1185">Reference proteome</keyword>
<feature type="domain" description="CobB/CobQ-like glutamine amidotransferase" evidence="3">
    <location>
        <begin position="249"/>
        <end position="359"/>
    </location>
</feature>
<gene>
    <name evidence="4" type="ORF">PXC00_01370</name>
</gene>
<dbReference type="InterPro" id="IPR027417">
    <property type="entry name" value="P-loop_NTPase"/>
</dbReference>
<evidence type="ECO:0000313" key="5">
    <source>
        <dbReference type="Proteomes" id="UP001300604"/>
    </source>
</evidence>
<dbReference type="KEGG" id="carl:PXC00_01370"/>
<keyword evidence="2" id="KW-1133">Transmembrane helix</keyword>
<keyword evidence="2" id="KW-0472">Membrane</keyword>
<evidence type="ECO:0000256" key="2">
    <source>
        <dbReference type="SAM" id="Phobius"/>
    </source>
</evidence>
<dbReference type="AlphaFoldDB" id="A0AA97DAC4"/>
<dbReference type="Proteomes" id="UP001300604">
    <property type="component" value="Chromosome"/>
</dbReference>
<reference evidence="4 5" key="1">
    <citation type="submission" date="2024-06" db="EMBL/GenBank/DDBJ databases">
        <title>Caproicibacterium argilliputei sp. nov, a novel caproic acid producing anaerobic bacterium isolated from pit mud.</title>
        <authorList>
            <person name="Xia S."/>
        </authorList>
    </citation>
    <scope>NUCLEOTIDE SEQUENCE [LARGE SCALE GENOMIC DNA]</scope>
    <source>
        <strain evidence="4 5">ZCY20-5</strain>
    </source>
</reference>
<accession>A0AA97DAC4</accession>
<evidence type="ECO:0000259" key="3">
    <source>
        <dbReference type="Pfam" id="PF07685"/>
    </source>
</evidence>
<sequence>MPAYPRLLFTGAQPDSGKTDITCAFLQAAVRRGLHPDAFSCGAQAGSSLYHLQAAGVKSRCLDHFLMQTETIQSLLFADAAATDLAVVEGTEGLFDGSAGTDLSSSWDLCQSTGTPAVLILRPQQALLTLAAQVKGLLQFRRESGVRALLLSGCTAAQYQAAAPLLEQETGLPCVGYLPAMPDCSLQNFPMRPVLSAAETADLHSRLDRLACQLERTVNVALLLQIAKSATALEPAPFARQPVTHEGPRIAVASDNAFCRVCTEDRELFEQLGAELLLFSPLGDAVLPPCEGLFLGGGTPEQFADGLSRNISMRESIRRAVLDGMPTLAEDGGFLYLGQSMENTEGLSRPMAGVLPGRAFRTVRPRGGCTRLTVWQDNFLCPKGTTLRAYTAAGPDTDARGADLLFQTEQEEKWTCGFAHGSLFASFASLYFLSEPTLAARFVLAAAKRRRKH</sequence>
<evidence type="ECO:0000313" key="4">
    <source>
        <dbReference type="EMBL" id="WOC32547.1"/>
    </source>
</evidence>
<dbReference type="PANTHER" id="PTHR43873:SF1">
    <property type="entry name" value="COBYRINATE A,C-DIAMIDE SYNTHASE"/>
    <property type="match status" value="1"/>
</dbReference>
<dbReference type="RefSeq" id="WP_275844591.1">
    <property type="nucleotide sequence ID" value="NZ_CP135996.1"/>
</dbReference>
<dbReference type="EMBL" id="CP135996">
    <property type="protein sequence ID" value="WOC32547.1"/>
    <property type="molecule type" value="Genomic_DNA"/>
</dbReference>
<keyword evidence="2" id="KW-0812">Transmembrane</keyword>
<organism evidence="4 5">
    <name type="scientific">Caproicibacterium argilliputei</name>
    <dbReference type="NCBI Taxonomy" id="3030016"/>
    <lineage>
        <taxon>Bacteria</taxon>
        <taxon>Bacillati</taxon>
        <taxon>Bacillota</taxon>
        <taxon>Clostridia</taxon>
        <taxon>Eubacteriales</taxon>
        <taxon>Oscillospiraceae</taxon>
        <taxon>Caproicibacterium</taxon>
    </lineage>
</organism>
<dbReference type="InterPro" id="IPR004484">
    <property type="entry name" value="CbiA/CobB_synth"/>
</dbReference>
<keyword evidence="1" id="KW-0315">Glutamine amidotransferase</keyword>
<dbReference type="PANTHER" id="PTHR43873">
    <property type="entry name" value="COBYRINATE A,C-DIAMIDE SYNTHASE"/>
    <property type="match status" value="1"/>
</dbReference>
<reference evidence="5" key="3">
    <citation type="submission" date="2024-06" db="EMBL/GenBank/DDBJ databases">
        <authorList>
            <person name="Zeng C."/>
        </authorList>
    </citation>
    <scope>NUCLEOTIDE SEQUENCE [LARGE SCALE GENOMIC DNA]</scope>
    <source>
        <strain evidence="5">ZCY20-5</strain>
    </source>
</reference>
<dbReference type="Gene3D" id="3.40.50.300">
    <property type="entry name" value="P-loop containing nucleotide triphosphate hydrolases"/>
    <property type="match status" value="1"/>
</dbReference>
<dbReference type="Gene3D" id="3.40.50.880">
    <property type="match status" value="1"/>
</dbReference>
<dbReference type="SUPFAM" id="SSF52317">
    <property type="entry name" value="Class I glutamine amidotransferase-like"/>
    <property type="match status" value="1"/>
</dbReference>
<dbReference type="InterPro" id="IPR011698">
    <property type="entry name" value="GATase_3"/>
</dbReference>
<reference evidence="5" key="2">
    <citation type="submission" date="2024-06" db="EMBL/GenBank/DDBJ databases">
        <title>Caproicibacterium argilliputei sp. nov, a novel caproic acid producing anaerobic bacterium isolated from pit mud.</title>
        <authorList>
            <person name="Zeng C."/>
        </authorList>
    </citation>
    <scope>NUCLEOTIDE SEQUENCE [LARGE SCALE GENOMIC DNA]</scope>
    <source>
        <strain evidence="5">ZCY20-5</strain>
    </source>
</reference>
<proteinExistence type="predicted"/>
<dbReference type="Pfam" id="PF07685">
    <property type="entry name" value="GATase_3"/>
    <property type="match status" value="1"/>
</dbReference>
<dbReference type="InterPro" id="IPR029062">
    <property type="entry name" value="Class_I_gatase-like"/>
</dbReference>
<dbReference type="PROSITE" id="PS51274">
    <property type="entry name" value="GATASE_COBBQ"/>
    <property type="match status" value="1"/>
</dbReference>
<feature type="transmembrane region" description="Helical" evidence="2">
    <location>
        <begin position="423"/>
        <end position="444"/>
    </location>
</feature>
<dbReference type="SUPFAM" id="SSF52540">
    <property type="entry name" value="P-loop containing nucleoside triphosphate hydrolases"/>
    <property type="match status" value="1"/>
</dbReference>